<sequence>MVLRARILRILRIYRLHTFTPNHMIRETSGLMSTLTACVGLLAFSANLVGQGKVDRIEVPSVVGSKVFTNATVLSVTEQGVKIAHDAGVSLLAFEHLPEVWKGKYTPPKKQESPSSPATVAPPVQPAAPAQPGVSGAVVSSFDPQHLVFIKTDKGVGSGFIAKADKITYVYTNAHVLCGEPGSFATKIESITTAAGKKLALPVDLELSETFDPNAPNGLEDLARFEVVVEATSGLYEIGKADSVPELNKEVIAYGNSLGGSVITGLDGKIVGVGTDRIEIDCEIVPGNSGGPVVLGGTKTILGVSTYLTDGKRDIWAKGTTFEKVRRFAIRPEQVTKWRKMKYTSLMMALAELSAFDRDTLTLAAACFLNPTSNRGGFAAPSTKKGDYIVREVIVGGSGYRLGSVIASGIARVNQKLGSASATRSMATAVPIFQEFFATVTLESTNQSKSMKSSDRVPYLKQYIPAMLEMRRLVHDEFVSQGATRYR</sequence>
<accession>A0A366HU80</accession>
<organism evidence="2 3">
    <name type="scientific">Roseimicrobium gellanilyticum</name>
    <dbReference type="NCBI Taxonomy" id="748857"/>
    <lineage>
        <taxon>Bacteria</taxon>
        <taxon>Pseudomonadati</taxon>
        <taxon>Verrucomicrobiota</taxon>
        <taxon>Verrucomicrobiia</taxon>
        <taxon>Verrucomicrobiales</taxon>
        <taxon>Verrucomicrobiaceae</taxon>
        <taxon>Roseimicrobium</taxon>
    </lineage>
</organism>
<dbReference type="RefSeq" id="WP_113958002.1">
    <property type="nucleotide sequence ID" value="NZ_QNRR01000002.1"/>
</dbReference>
<dbReference type="Gene3D" id="2.40.10.120">
    <property type="match status" value="1"/>
</dbReference>
<feature type="region of interest" description="Disordered" evidence="1">
    <location>
        <begin position="105"/>
        <end position="132"/>
    </location>
</feature>
<evidence type="ECO:0000313" key="3">
    <source>
        <dbReference type="Proteomes" id="UP000253426"/>
    </source>
</evidence>
<dbReference type="Pfam" id="PF13365">
    <property type="entry name" value="Trypsin_2"/>
    <property type="match status" value="1"/>
</dbReference>
<keyword evidence="3" id="KW-1185">Reference proteome</keyword>
<dbReference type="Proteomes" id="UP000253426">
    <property type="component" value="Unassembled WGS sequence"/>
</dbReference>
<dbReference type="InterPro" id="IPR009003">
    <property type="entry name" value="Peptidase_S1_PA"/>
</dbReference>
<name>A0A366HU80_9BACT</name>
<dbReference type="OrthoDB" id="200272at2"/>
<dbReference type="SUPFAM" id="SSF50494">
    <property type="entry name" value="Trypsin-like serine proteases"/>
    <property type="match status" value="1"/>
</dbReference>
<protein>
    <submittedName>
        <fullName evidence="2">Trypsin-like peptidase</fullName>
    </submittedName>
</protein>
<reference evidence="2 3" key="1">
    <citation type="submission" date="2018-06" db="EMBL/GenBank/DDBJ databases">
        <title>Genomic Encyclopedia of Type Strains, Phase IV (KMG-IV): sequencing the most valuable type-strain genomes for metagenomic binning, comparative biology and taxonomic classification.</title>
        <authorList>
            <person name="Goeker M."/>
        </authorList>
    </citation>
    <scope>NUCLEOTIDE SEQUENCE [LARGE SCALE GENOMIC DNA]</scope>
    <source>
        <strain evidence="2 3">DSM 25532</strain>
    </source>
</reference>
<comment type="caution">
    <text evidence="2">The sequence shown here is derived from an EMBL/GenBank/DDBJ whole genome shotgun (WGS) entry which is preliminary data.</text>
</comment>
<gene>
    <name evidence="2" type="ORF">DES53_102884</name>
</gene>
<dbReference type="AlphaFoldDB" id="A0A366HU80"/>
<dbReference type="EMBL" id="QNRR01000002">
    <property type="protein sequence ID" value="RBP46493.1"/>
    <property type="molecule type" value="Genomic_DNA"/>
</dbReference>
<feature type="compositionally biased region" description="Low complexity" evidence="1">
    <location>
        <begin position="113"/>
        <end position="132"/>
    </location>
</feature>
<evidence type="ECO:0000256" key="1">
    <source>
        <dbReference type="SAM" id="MobiDB-lite"/>
    </source>
</evidence>
<evidence type="ECO:0000313" key="2">
    <source>
        <dbReference type="EMBL" id="RBP46493.1"/>
    </source>
</evidence>
<proteinExistence type="predicted"/>